<dbReference type="AlphaFoldDB" id="L5MG68"/>
<dbReference type="Proteomes" id="UP000010556">
    <property type="component" value="Unassembled WGS sequence"/>
</dbReference>
<accession>L5MG68</accession>
<proteinExistence type="predicted"/>
<dbReference type="EMBL" id="KB101283">
    <property type="protein sequence ID" value="ELK36723.1"/>
    <property type="molecule type" value="Genomic_DNA"/>
</dbReference>
<organism evidence="2 3">
    <name type="scientific">Myotis davidii</name>
    <name type="common">David's myotis</name>
    <dbReference type="NCBI Taxonomy" id="225400"/>
    <lineage>
        <taxon>Eukaryota</taxon>
        <taxon>Metazoa</taxon>
        <taxon>Chordata</taxon>
        <taxon>Craniata</taxon>
        <taxon>Vertebrata</taxon>
        <taxon>Euteleostomi</taxon>
        <taxon>Mammalia</taxon>
        <taxon>Eutheria</taxon>
        <taxon>Laurasiatheria</taxon>
        <taxon>Chiroptera</taxon>
        <taxon>Yangochiroptera</taxon>
        <taxon>Vespertilionidae</taxon>
        <taxon>Myotis</taxon>
    </lineage>
</organism>
<feature type="region of interest" description="Disordered" evidence="1">
    <location>
        <begin position="1"/>
        <end position="63"/>
    </location>
</feature>
<evidence type="ECO:0000313" key="2">
    <source>
        <dbReference type="EMBL" id="ELK36723.1"/>
    </source>
</evidence>
<gene>
    <name evidence="2" type="ORF">MDA_GLEAN10014510</name>
</gene>
<reference evidence="3" key="1">
    <citation type="journal article" date="2013" name="Science">
        <title>Comparative analysis of bat genomes provides insight into the evolution of flight and immunity.</title>
        <authorList>
            <person name="Zhang G."/>
            <person name="Cowled C."/>
            <person name="Shi Z."/>
            <person name="Huang Z."/>
            <person name="Bishop-Lilly K.A."/>
            <person name="Fang X."/>
            <person name="Wynne J.W."/>
            <person name="Xiong Z."/>
            <person name="Baker M.L."/>
            <person name="Zhao W."/>
            <person name="Tachedjian M."/>
            <person name="Zhu Y."/>
            <person name="Zhou P."/>
            <person name="Jiang X."/>
            <person name="Ng J."/>
            <person name="Yang L."/>
            <person name="Wu L."/>
            <person name="Xiao J."/>
            <person name="Feng Y."/>
            <person name="Chen Y."/>
            <person name="Sun X."/>
            <person name="Zhang Y."/>
            <person name="Marsh G.A."/>
            <person name="Crameri G."/>
            <person name="Broder C.C."/>
            <person name="Frey K.G."/>
            <person name="Wang L.F."/>
            <person name="Wang J."/>
        </authorList>
    </citation>
    <scope>NUCLEOTIDE SEQUENCE [LARGE SCALE GENOMIC DNA]</scope>
</reference>
<feature type="region of interest" description="Disordered" evidence="1">
    <location>
        <begin position="84"/>
        <end position="106"/>
    </location>
</feature>
<feature type="compositionally biased region" description="Basic and acidic residues" evidence="1">
    <location>
        <begin position="90"/>
        <end position="106"/>
    </location>
</feature>
<keyword evidence="3" id="KW-1185">Reference proteome</keyword>
<evidence type="ECO:0000313" key="3">
    <source>
        <dbReference type="Proteomes" id="UP000010556"/>
    </source>
</evidence>
<protein>
    <submittedName>
        <fullName evidence="2">Uncharacterized protein</fullName>
    </submittedName>
</protein>
<feature type="compositionally biased region" description="Low complexity" evidence="1">
    <location>
        <begin position="28"/>
        <end position="39"/>
    </location>
</feature>
<evidence type="ECO:0000256" key="1">
    <source>
        <dbReference type="SAM" id="MobiDB-lite"/>
    </source>
</evidence>
<name>L5MG68_MYODS</name>
<sequence length="154" mass="16792">MAPPIMQSEAPDHPINRAAPNSYLGDNPTSPQSSGSTSPRYDASTPYGGPSHDANDGSSSSWDDASGTCFWNEAFYGRAHANDAWAPNDETSRPSHDGAHLARNDSTRQIRRKGSLFVSGFCYLFYFTGDQDAYDFGCFLTADTEDSLPLPKRE</sequence>